<organism evidence="5 6">
    <name type="scientific">Aaosphaeria arxii CBS 175.79</name>
    <dbReference type="NCBI Taxonomy" id="1450172"/>
    <lineage>
        <taxon>Eukaryota</taxon>
        <taxon>Fungi</taxon>
        <taxon>Dikarya</taxon>
        <taxon>Ascomycota</taxon>
        <taxon>Pezizomycotina</taxon>
        <taxon>Dothideomycetes</taxon>
        <taxon>Pleosporomycetidae</taxon>
        <taxon>Pleosporales</taxon>
        <taxon>Pleosporales incertae sedis</taxon>
        <taxon>Aaosphaeria</taxon>
    </lineage>
</organism>
<gene>
    <name evidence="5" type="ORF">BU24DRAFT_470999</name>
</gene>
<dbReference type="Gene3D" id="1.50.10.100">
    <property type="entry name" value="Chondroitin AC/alginate lyase"/>
    <property type="match status" value="1"/>
</dbReference>
<dbReference type="GeneID" id="54290073"/>
<name>A0A6A5YBC4_9PLEO</name>
<evidence type="ECO:0000313" key="5">
    <source>
        <dbReference type="EMBL" id="KAF2022030.1"/>
    </source>
</evidence>
<evidence type="ECO:0000313" key="6">
    <source>
        <dbReference type="Proteomes" id="UP000799778"/>
    </source>
</evidence>
<keyword evidence="2" id="KW-0456">Lyase</keyword>
<keyword evidence="1 3" id="KW-0732">Signal</keyword>
<dbReference type="GO" id="GO:0042597">
    <property type="term" value="C:periplasmic space"/>
    <property type="evidence" value="ECO:0007669"/>
    <property type="project" value="InterPro"/>
</dbReference>
<dbReference type="RefSeq" id="XP_033390369.1">
    <property type="nucleotide sequence ID" value="XM_033532676.1"/>
</dbReference>
<sequence>MRVNLSFLLFISGLGSVQASTSFGPGRQAVKQFKHPGSLHTQGDLDRIRGHVEKGDEPWSKAFAHLSANSLAQPTREPNPKTVIVRGKVDGLTENYPSAYRDAHSAYQLALRWIITGNTTFATAAVGVLDAWASTLEGIDGGSDKFLAAGLYGYQFANAGELLRSFSGWPAKSQSAFGAMLKNVFAPMNRDFLDHHNGIPDHYYANWYLCNIASLMAIGTFVDNSTMYNYAVEYFKNGPADGAVANGALPFFSIANFTEETSGKPLMQGQEAGRDQGHALLCFALLGVIGQQGYNQGVDLFNLFGNQILNGAEYAAKYNTGHSVPFKPYNTYEGVRNEISDAQRYNIRPGFEAIYSHYAELKGLDASWSKAYRDMVNGNSTENIEGGGGDFGPNSGGFDVFGHGTLLYRLKA</sequence>
<dbReference type="SUPFAM" id="SSF48230">
    <property type="entry name" value="Chondroitin AC/alginate lyase"/>
    <property type="match status" value="1"/>
</dbReference>
<evidence type="ECO:0000256" key="1">
    <source>
        <dbReference type="ARBA" id="ARBA00022729"/>
    </source>
</evidence>
<dbReference type="GO" id="GO:0016829">
    <property type="term" value="F:lyase activity"/>
    <property type="evidence" value="ECO:0007669"/>
    <property type="project" value="UniProtKB-KW"/>
</dbReference>
<dbReference type="Proteomes" id="UP000799778">
    <property type="component" value="Unassembled WGS sequence"/>
</dbReference>
<evidence type="ECO:0000259" key="4">
    <source>
        <dbReference type="Pfam" id="PF05426"/>
    </source>
</evidence>
<dbReference type="AlphaFoldDB" id="A0A6A5YBC4"/>
<feature type="domain" description="Alginate lyase" evidence="4">
    <location>
        <begin position="98"/>
        <end position="320"/>
    </location>
</feature>
<reference evidence="5" key="1">
    <citation type="journal article" date="2020" name="Stud. Mycol.">
        <title>101 Dothideomycetes genomes: a test case for predicting lifestyles and emergence of pathogens.</title>
        <authorList>
            <person name="Haridas S."/>
            <person name="Albert R."/>
            <person name="Binder M."/>
            <person name="Bloem J."/>
            <person name="Labutti K."/>
            <person name="Salamov A."/>
            <person name="Andreopoulos B."/>
            <person name="Baker S."/>
            <person name="Barry K."/>
            <person name="Bills G."/>
            <person name="Bluhm B."/>
            <person name="Cannon C."/>
            <person name="Castanera R."/>
            <person name="Culley D."/>
            <person name="Daum C."/>
            <person name="Ezra D."/>
            <person name="Gonzalez J."/>
            <person name="Henrissat B."/>
            <person name="Kuo A."/>
            <person name="Liang C."/>
            <person name="Lipzen A."/>
            <person name="Lutzoni F."/>
            <person name="Magnuson J."/>
            <person name="Mondo S."/>
            <person name="Nolan M."/>
            <person name="Ohm R."/>
            <person name="Pangilinan J."/>
            <person name="Park H.-J."/>
            <person name="Ramirez L."/>
            <person name="Alfaro M."/>
            <person name="Sun H."/>
            <person name="Tritt A."/>
            <person name="Yoshinaga Y."/>
            <person name="Zwiers L.-H."/>
            <person name="Turgeon B."/>
            <person name="Goodwin S."/>
            <person name="Spatafora J."/>
            <person name="Crous P."/>
            <person name="Grigoriev I."/>
        </authorList>
    </citation>
    <scope>NUCLEOTIDE SEQUENCE</scope>
    <source>
        <strain evidence="5">CBS 175.79</strain>
    </source>
</reference>
<dbReference type="OrthoDB" id="5302720at2759"/>
<dbReference type="InterPro" id="IPR008929">
    <property type="entry name" value="Chondroitin_lyas"/>
</dbReference>
<protein>
    <submittedName>
        <fullName evidence="5">GPI anchored protein-like protein</fullName>
    </submittedName>
</protein>
<dbReference type="EMBL" id="ML978066">
    <property type="protein sequence ID" value="KAF2022030.1"/>
    <property type="molecule type" value="Genomic_DNA"/>
</dbReference>
<keyword evidence="6" id="KW-1185">Reference proteome</keyword>
<dbReference type="Pfam" id="PF05426">
    <property type="entry name" value="Alginate_lyase"/>
    <property type="match status" value="1"/>
</dbReference>
<evidence type="ECO:0000256" key="2">
    <source>
        <dbReference type="ARBA" id="ARBA00023239"/>
    </source>
</evidence>
<feature type="chain" id="PRO_5025544718" evidence="3">
    <location>
        <begin position="20"/>
        <end position="412"/>
    </location>
</feature>
<evidence type="ECO:0000256" key="3">
    <source>
        <dbReference type="SAM" id="SignalP"/>
    </source>
</evidence>
<accession>A0A6A5YBC4</accession>
<proteinExistence type="predicted"/>
<dbReference type="InterPro" id="IPR008397">
    <property type="entry name" value="Alginate_lyase_dom"/>
</dbReference>
<feature type="signal peptide" evidence="3">
    <location>
        <begin position="1"/>
        <end position="19"/>
    </location>
</feature>